<keyword evidence="2" id="KW-1185">Reference proteome</keyword>
<dbReference type="InterPro" id="IPR002816">
    <property type="entry name" value="TraB/PrgY/GumN_fam"/>
</dbReference>
<evidence type="ECO:0000313" key="1">
    <source>
        <dbReference type="EMBL" id="MBB5661289.1"/>
    </source>
</evidence>
<dbReference type="CDD" id="cd14789">
    <property type="entry name" value="Tiki"/>
    <property type="match status" value="1"/>
</dbReference>
<dbReference type="AlphaFoldDB" id="A0A7W9A4I3"/>
<dbReference type="InterPro" id="IPR047111">
    <property type="entry name" value="YbaP-like"/>
</dbReference>
<evidence type="ECO:0000313" key="2">
    <source>
        <dbReference type="Proteomes" id="UP000548978"/>
    </source>
</evidence>
<gene>
    <name evidence="1" type="ORF">FHS65_002049</name>
</gene>
<protein>
    <recommendedName>
        <fullName evidence="3">TraB/GumN family protein</fullName>
    </recommendedName>
</protein>
<dbReference type="PANTHER" id="PTHR40590">
    <property type="entry name" value="CYTOPLASMIC PROTEIN-RELATED"/>
    <property type="match status" value="1"/>
</dbReference>
<proteinExistence type="predicted"/>
<dbReference type="Pfam" id="PF01963">
    <property type="entry name" value="TraB_PrgY_gumN"/>
    <property type="match status" value="1"/>
</dbReference>
<comment type="caution">
    <text evidence="1">The sequence shown here is derived from an EMBL/GenBank/DDBJ whole genome shotgun (WGS) entry which is preliminary data.</text>
</comment>
<accession>A0A7W9A4I3</accession>
<dbReference type="PANTHER" id="PTHR40590:SF1">
    <property type="entry name" value="CYTOPLASMIC PROTEIN"/>
    <property type="match status" value="1"/>
</dbReference>
<dbReference type="RefSeq" id="WP_241153281.1">
    <property type="nucleotide sequence ID" value="NZ_JACIJB010000009.1"/>
</dbReference>
<evidence type="ECO:0008006" key="3">
    <source>
        <dbReference type="Google" id="ProtNLM"/>
    </source>
</evidence>
<organism evidence="1 2">
    <name type="scientific">Brevundimonas halotolerans</name>
    <dbReference type="NCBI Taxonomy" id="69670"/>
    <lineage>
        <taxon>Bacteria</taxon>
        <taxon>Pseudomonadati</taxon>
        <taxon>Pseudomonadota</taxon>
        <taxon>Alphaproteobacteria</taxon>
        <taxon>Caulobacterales</taxon>
        <taxon>Caulobacteraceae</taxon>
        <taxon>Brevundimonas</taxon>
    </lineage>
</organism>
<dbReference type="EMBL" id="JACIJB010000009">
    <property type="protein sequence ID" value="MBB5661289.1"/>
    <property type="molecule type" value="Genomic_DNA"/>
</dbReference>
<reference evidence="1 2" key="1">
    <citation type="submission" date="2020-08" db="EMBL/GenBank/DDBJ databases">
        <title>Genomic Encyclopedia of Type Strains, Phase IV (KMG-IV): sequencing the most valuable type-strain genomes for metagenomic binning, comparative biology and taxonomic classification.</title>
        <authorList>
            <person name="Goeker M."/>
        </authorList>
    </citation>
    <scope>NUCLEOTIDE SEQUENCE [LARGE SCALE GENOMIC DNA]</scope>
    <source>
        <strain evidence="1 2">DSM 24448</strain>
    </source>
</reference>
<sequence>MTTLEHLKTSTLAFGRRLMGTAAAAALGLGLGLAVIAGAPAPAMAQDAAAQAGKPALWVLRDADSTIYLFGTVHLLRPETVWSSPVVNQAFDSADQIWFEIENPDDQAAAMPLIQRYGIDMETPLSSRLNATEQSQLNTAAEAMGLTGPAFEPMRPWLAALTLSMAPLTKAGYDPESGVELVLRARALEAGKPIDGLETIEEQLQILSGMSEDAQMAFLRSVLSDYENATVELDRLVDAWAVGDVETLEEIGVTQMRAEGEEFYQNLLVKRNANWAGQIDTMMDGEGVIFIAVGAAHLAGDDSVQALLEQRGFTVERVQ</sequence>
<name>A0A7W9A4I3_9CAUL</name>
<dbReference type="Proteomes" id="UP000548978">
    <property type="component" value="Unassembled WGS sequence"/>
</dbReference>